<organism evidence="4 5">
    <name type="scientific">Caenorhabditis japonica</name>
    <dbReference type="NCBI Taxonomy" id="281687"/>
    <lineage>
        <taxon>Eukaryota</taxon>
        <taxon>Metazoa</taxon>
        <taxon>Ecdysozoa</taxon>
        <taxon>Nematoda</taxon>
        <taxon>Chromadorea</taxon>
        <taxon>Rhabditida</taxon>
        <taxon>Rhabditina</taxon>
        <taxon>Rhabditomorpha</taxon>
        <taxon>Rhabditoidea</taxon>
        <taxon>Rhabditidae</taxon>
        <taxon>Peloderinae</taxon>
        <taxon>Caenorhabditis</taxon>
    </lineage>
</organism>
<dbReference type="SUPFAM" id="SSF53254">
    <property type="entry name" value="Phosphoglycerate mutase-like"/>
    <property type="match status" value="1"/>
</dbReference>
<keyword evidence="5" id="KW-1185">Reference proteome</keyword>
<dbReference type="InterPro" id="IPR033379">
    <property type="entry name" value="Acid_Pase_AS"/>
</dbReference>
<feature type="chain" id="PRO_5035775902" description="Acid phosphatase" evidence="3">
    <location>
        <begin position="21"/>
        <end position="378"/>
    </location>
</feature>
<keyword evidence="3" id="KW-0732">Signal</keyword>
<dbReference type="InterPro" id="IPR000560">
    <property type="entry name" value="His_Pase_clade-2"/>
</dbReference>
<proteinExistence type="inferred from homology"/>
<evidence type="ECO:0000313" key="5">
    <source>
        <dbReference type="Proteomes" id="UP000005237"/>
    </source>
</evidence>
<sequence length="378" mass="43593">MRTFSLCIVLLLIQIQTVRSDKLLFAQVLFRHGARAPSESLTNDSLTSKFPRGLGELTDRGFHNSHLLGKFLRKRYVTSGFLNENLIPSEMYWRSVSKTRCLSTAATVGAAMFAHPKLPLQVPVFTEEHNENLLNYDQANCPKETELVKKSCPKFTGNYNPWPKYEEFIAGCLNFSHPVFKEYPFHTLESYINQYKNEIPLPKPLADNWKDLSRMYAHTYQKITGTGMHLNEGLMRLKFGHLMHTLQTNIQTRPVKFIAYSTQDWMLMGVLTGYGVFKEALGLDTYPEYNSMIMIEVYENQKNELYVKVFYKAEEKTEEDHPKLIDLTSKIISCRPYPKCAFGDFLDCCTKFETDTPAKECGAVPKTLRRKRRFAGPK</sequence>
<protein>
    <recommendedName>
        <fullName evidence="6">Acid phosphatase</fullName>
    </recommendedName>
</protein>
<evidence type="ECO:0008006" key="6">
    <source>
        <dbReference type="Google" id="ProtNLM"/>
    </source>
</evidence>
<evidence type="ECO:0000256" key="2">
    <source>
        <dbReference type="ARBA" id="ARBA00005375"/>
    </source>
</evidence>
<dbReference type="InterPro" id="IPR029033">
    <property type="entry name" value="His_PPase_superfam"/>
</dbReference>
<evidence type="ECO:0000313" key="4">
    <source>
        <dbReference type="EnsemblMetazoa" id="CJA39878.1"/>
    </source>
</evidence>
<dbReference type="PROSITE" id="PS00616">
    <property type="entry name" value="HIS_ACID_PHOSPHAT_1"/>
    <property type="match status" value="1"/>
</dbReference>
<name>A0A8R1INF4_CAEJA</name>
<dbReference type="PANTHER" id="PTHR11567:SF172">
    <property type="entry name" value="ACID PHOSPHATASE FAMILY"/>
    <property type="match status" value="1"/>
</dbReference>
<feature type="signal peptide" evidence="3">
    <location>
        <begin position="1"/>
        <end position="20"/>
    </location>
</feature>
<evidence type="ECO:0000256" key="1">
    <source>
        <dbReference type="ARBA" id="ARBA00000032"/>
    </source>
</evidence>
<dbReference type="Proteomes" id="UP000005237">
    <property type="component" value="Unassembled WGS sequence"/>
</dbReference>
<reference evidence="4" key="2">
    <citation type="submission" date="2022-06" db="UniProtKB">
        <authorList>
            <consortium name="EnsemblMetazoa"/>
        </authorList>
    </citation>
    <scope>IDENTIFICATION</scope>
    <source>
        <strain evidence="4">DF5081</strain>
    </source>
</reference>
<dbReference type="GO" id="GO:0003993">
    <property type="term" value="F:acid phosphatase activity"/>
    <property type="evidence" value="ECO:0007669"/>
    <property type="project" value="UniProtKB-EC"/>
</dbReference>
<reference evidence="5" key="1">
    <citation type="submission" date="2010-08" db="EMBL/GenBank/DDBJ databases">
        <authorList>
            <consortium name="Caenorhabditis japonica Sequencing Consortium"/>
            <person name="Wilson R.K."/>
        </authorList>
    </citation>
    <scope>NUCLEOTIDE SEQUENCE [LARGE SCALE GENOMIC DNA]</scope>
    <source>
        <strain evidence="5">DF5081</strain>
    </source>
</reference>
<comment type="similarity">
    <text evidence="2">Belongs to the histidine acid phosphatase family.</text>
</comment>
<accession>A0A8R1INF4</accession>
<dbReference type="Gene3D" id="3.40.50.1240">
    <property type="entry name" value="Phosphoglycerate mutase-like"/>
    <property type="match status" value="1"/>
</dbReference>
<dbReference type="PANTHER" id="PTHR11567">
    <property type="entry name" value="ACID PHOSPHATASE-RELATED"/>
    <property type="match status" value="1"/>
</dbReference>
<dbReference type="CDD" id="cd07061">
    <property type="entry name" value="HP_HAP_like"/>
    <property type="match status" value="1"/>
</dbReference>
<evidence type="ECO:0000256" key="3">
    <source>
        <dbReference type="SAM" id="SignalP"/>
    </source>
</evidence>
<comment type="catalytic activity">
    <reaction evidence="1">
        <text>a phosphate monoester + H2O = an alcohol + phosphate</text>
        <dbReference type="Rhea" id="RHEA:15017"/>
        <dbReference type="ChEBI" id="CHEBI:15377"/>
        <dbReference type="ChEBI" id="CHEBI:30879"/>
        <dbReference type="ChEBI" id="CHEBI:43474"/>
        <dbReference type="ChEBI" id="CHEBI:67140"/>
        <dbReference type="EC" id="3.1.3.2"/>
    </reaction>
</comment>
<dbReference type="AlphaFoldDB" id="A0A8R1INF4"/>
<dbReference type="EnsemblMetazoa" id="CJA39878.1">
    <property type="protein sequence ID" value="CJA39878.1"/>
    <property type="gene ID" value="WBGene00215726"/>
</dbReference>
<dbReference type="Pfam" id="PF00328">
    <property type="entry name" value="His_Phos_2"/>
    <property type="match status" value="1"/>
</dbReference>
<dbReference type="InterPro" id="IPR050645">
    <property type="entry name" value="Histidine_acid_phosphatase"/>
</dbReference>